<dbReference type="PANTHER" id="PTHR43289:SF34">
    <property type="entry name" value="SERINE_THREONINE-PROTEIN KINASE YBDM-RELATED"/>
    <property type="match status" value="1"/>
</dbReference>
<evidence type="ECO:0000256" key="6">
    <source>
        <dbReference type="SAM" id="Phobius"/>
    </source>
</evidence>
<proteinExistence type="predicted"/>
<sequence length="718" mass="74581">MSATRPGDPRQVGPYRVVARLGAGGMGQVFLGRSPSGRTVAIKIIHPAMAEEPAFRARFQREITAARAVSGVYTAPVVDADPDADPPWLATTFLRGMSLQDAVATHGPLPAPAVRALGAGLAEALLSVHRAGIVHRDLKPSNVMLTPEGPRVIDFGIARPSEATTLTRTGATLGTPAYMSPEQASGQEVGPAADVFSLGGVLTYAATGVGPFGQGAVHELVYRVLHLPPYLDGVADPGLRALIAACLEKDPARRPGPDWLLAQLSAEQAPVPQGTQWLPAHVAHDVARRGDTGVPRAPSRRMFLALGAGGAAVAALAAGGAGFLLLRRGDSPVRWTFEIPDDMYVRAPLAVADGTVYAFASAALSGRTFALDARTGEQRWRGDFTAARDTSAVLLNGRGFVCANSGADESLTAFDAATGRSLWTQTLRSQTQVPAVVTTGNVVCMTYSRAGEAGLAGFDAASGRPVWQYRVDSDVMSNAALAGGVCYFGARDGFVYGVDAATGSLRWQTRTRAAVATTPAAAGGLVAVVCEDGAVRGLDAATGKQRWETALGDDAASRMMMGVPTTIAGGTVYVGGQNGTLYAVDAGTGRLRWKHPVLRTLGNPATRDFLLPSVSGGLAVATDNEGRIVALDAASGRVRWELGVGRGLGERPVVSGSLVYYGAVDGLTVADLATGRVRYRFDPETAPIVGSVQQVTVVGDTAYCAVDDSVVHAIRPDL</sequence>
<dbReference type="InterPro" id="IPR000719">
    <property type="entry name" value="Prot_kinase_dom"/>
</dbReference>
<dbReference type="PROSITE" id="PS00107">
    <property type="entry name" value="PROTEIN_KINASE_ATP"/>
    <property type="match status" value="1"/>
</dbReference>
<reference evidence="9" key="1">
    <citation type="journal article" date="2019" name="Int. J. Syst. Evol. Microbiol.">
        <title>The Global Catalogue of Microorganisms (GCM) 10K type strain sequencing project: providing services to taxonomists for standard genome sequencing and annotation.</title>
        <authorList>
            <consortium name="The Broad Institute Genomics Platform"/>
            <consortium name="The Broad Institute Genome Sequencing Center for Infectious Disease"/>
            <person name="Wu L."/>
            <person name="Ma J."/>
        </authorList>
    </citation>
    <scope>NUCLEOTIDE SEQUENCE [LARGE SCALE GENOMIC DNA]</scope>
    <source>
        <strain evidence="9">JCM 16702</strain>
    </source>
</reference>
<dbReference type="Pfam" id="PF13360">
    <property type="entry name" value="PQQ_2"/>
    <property type="match status" value="2"/>
</dbReference>
<keyword evidence="2 5" id="KW-0547">Nucleotide-binding</keyword>
<evidence type="ECO:0000313" key="9">
    <source>
        <dbReference type="Proteomes" id="UP001500683"/>
    </source>
</evidence>
<name>A0ABP7V6E2_9ACTN</name>
<dbReference type="PANTHER" id="PTHR43289">
    <property type="entry name" value="MITOGEN-ACTIVATED PROTEIN KINASE KINASE KINASE 20-RELATED"/>
    <property type="match status" value="1"/>
</dbReference>
<dbReference type="Gene3D" id="2.130.10.10">
    <property type="entry name" value="YVTN repeat-like/Quinoprotein amine dehydrogenase"/>
    <property type="match status" value="2"/>
</dbReference>
<evidence type="ECO:0000313" key="8">
    <source>
        <dbReference type="EMBL" id="GAA4060299.1"/>
    </source>
</evidence>
<dbReference type="Gene3D" id="3.30.200.20">
    <property type="entry name" value="Phosphorylase Kinase, domain 1"/>
    <property type="match status" value="1"/>
</dbReference>
<evidence type="ECO:0000256" key="5">
    <source>
        <dbReference type="PROSITE-ProRule" id="PRU10141"/>
    </source>
</evidence>
<dbReference type="RefSeq" id="WP_344941687.1">
    <property type="nucleotide sequence ID" value="NZ_BAAAZG010000002.1"/>
</dbReference>
<dbReference type="Gene3D" id="2.40.10.480">
    <property type="match status" value="2"/>
</dbReference>
<dbReference type="InterPro" id="IPR008271">
    <property type="entry name" value="Ser/Thr_kinase_AS"/>
</dbReference>
<evidence type="ECO:0000256" key="2">
    <source>
        <dbReference type="ARBA" id="ARBA00022741"/>
    </source>
</evidence>
<keyword evidence="1" id="KW-0808">Transferase</keyword>
<dbReference type="Gene3D" id="1.10.510.10">
    <property type="entry name" value="Transferase(Phosphotransferase) domain 1"/>
    <property type="match status" value="1"/>
</dbReference>
<dbReference type="InterPro" id="IPR002372">
    <property type="entry name" value="PQQ_rpt_dom"/>
</dbReference>
<evidence type="ECO:0000256" key="1">
    <source>
        <dbReference type="ARBA" id="ARBA00022679"/>
    </source>
</evidence>
<dbReference type="CDD" id="cd14014">
    <property type="entry name" value="STKc_PknB_like"/>
    <property type="match status" value="1"/>
</dbReference>
<gene>
    <name evidence="8" type="ORF">GCM10022214_11250</name>
</gene>
<dbReference type="EMBL" id="BAAAZG010000002">
    <property type="protein sequence ID" value="GAA4060299.1"/>
    <property type="molecule type" value="Genomic_DNA"/>
</dbReference>
<evidence type="ECO:0000256" key="4">
    <source>
        <dbReference type="ARBA" id="ARBA00022840"/>
    </source>
</evidence>
<feature type="transmembrane region" description="Helical" evidence="6">
    <location>
        <begin position="302"/>
        <end position="326"/>
    </location>
</feature>
<dbReference type="InterPro" id="IPR015943">
    <property type="entry name" value="WD40/YVTN_repeat-like_dom_sf"/>
</dbReference>
<keyword evidence="6" id="KW-1133">Transmembrane helix</keyword>
<keyword evidence="6" id="KW-0472">Membrane</keyword>
<dbReference type="SMART" id="SM00564">
    <property type="entry name" value="PQQ"/>
    <property type="match status" value="8"/>
</dbReference>
<dbReference type="InterPro" id="IPR017441">
    <property type="entry name" value="Protein_kinase_ATP_BS"/>
</dbReference>
<accession>A0ABP7V6E2</accession>
<dbReference type="Pfam" id="PF00069">
    <property type="entry name" value="Pkinase"/>
    <property type="match status" value="1"/>
</dbReference>
<keyword evidence="3" id="KW-0418">Kinase</keyword>
<dbReference type="InterPro" id="IPR018391">
    <property type="entry name" value="PQQ_b-propeller_rpt"/>
</dbReference>
<feature type="binding site" evidence="5">
    <location>
        <position position="43"/>
    </location>
    <ligand>
        <name>ATP</name>
        <dbReference type="ChEBI" id="CHEBI:30616"/>
    </ligand>
</feature>
<keyword evidence="6" id="KW-0812">Transmembrane</keyword>
<dbReference type="InterPro" id="IPR011009">
    <property type="entry name" value="Kinase-like_dom_sf"/>
</dbReference>
<evidence type="ECO:0000256" key="3">
    <source>
        <dbReference type="ARBA" id="ARBA00022777"/>
    </source>
</evidence>
<protein>
    <recommendedName>
        <fullName evidence="7">Protein kinase domain-containing protein</fullName>
    </recommendedName>
</protein>
<keyword evidence="4 5" id="KW-0067">ATP-binding</keyword>
<dbReference type="SUPFAM" id="SSF50998">
    <property type="entry name" value="Quinoprotein alcohol dehydrogenase-like"/>
    <property type="match status" value="3"/>
</dbReference>
<feature type="domain" description="Protein kinase" evidence="7">
    <location>
        <begin position="15"/>
        <end position="278"/>
    </location>
</feature>
<dbReference type="SMART" id="SM00220">
    <property type="entry name" value="S_TKc"/>
    <property type="match status" value="1"/>
</dbReference>
<evidence type="ECO:0000259" key="7">
    <source>
        <dbReference type="PROSITE" id="PS50011"/>
    </source>
</evidence>
<dbReference type="PROSITE" id="PS50011">
    <property type="entry name" value="PROTEIN_KINASE_DOM"/>
    <property type="match status" value="1"/>
</dbReference>
<dbReference type="InterPro" id="IPR011047">
    <property type="entry name" value="Quinoprotein_ADH-like_sf"/>
</dbReference>
<keyword evidence="9" id="KW-1185">Reference proteome</keyword>
<comment type="caution">
    <text evidence="8">The sequence shown here is derived from an EMBL/GenBank/DDBJ whole genome shotgun (WGS) entry which is preliminary data.</text>
</comment>
<dbReference type="PROSITE" id="PS00108">
    <property type="entry name" value="PROTEIN_KINASE_ST"/>
    <property type="match status" value="1"/>
</dbReference>
<organism evidence="8 9">
    <name type="scientific">Actinomadura miaoliensis</name>
    <dbReference type="NCBI Taxonomy" id="430685"/>
    <lineage>
        <taxon>Bacteria</taxon>
        <taxon>Bacillati</taxon>
        <taxon>Actinomycetota</taxon>
        <taxon>Actinomycetes</taxon>
        <taxon>Streptosporangiales</taxon>
        <taxon>Thermomonosporaceae</taxon>
        <taxon>Actinomadura</taxon>
    </lineage>
</organism>
<dbReference type="SUPFAM" id="SSF56112">
    <property type="entry name" value="Protein kinase-like (PK-like)"/>
    <property type="match status" value="1"/>
</dbReference>
<dbReference type="Proteomes" id="UP001500683">
    <property type="component" value="Unassembled WGS sequence"/>
</dbReference>